<dbReference type="Gene3D" id="2.30.42.10">
    <property type="match status" value="1"/>
</dbReference>
<keyword evidence="1" id="KW-0472">Membrane</keyword>
<dbReference type="InParanoid" id="A0A330LFB4"/>
<feature type="transmembrane region" description="Helical" evidence="1">
    <location>
        <begin position="14"/>
        <end position="37"/>
    </location>
</feature>
<name>A0A330LFB4_9BACT</name>
<evidence type="ECO:0000313" key="3">
    <source>
        <dbReference type="Proteomes" id="UP000248168"/>
    </source>
</evidence>
<feature type="transmembrane region" description="Helical" evidence="1">
    <location>
        <begin position="85"/>
        <end position="106"/>
    </location>
</feature>
<dbReference type="Pfam" id="PF03783">
    <property type="entry name" value="CsgG"/>
    <property type="match status" value="1"/>
</dbReference>
<protein>
    <submittedName>
        <fullName evidence="2">Uncharacterized protein</fullName>
    </submittedName>
</protein>
<accession>A0A330LFB4</accession>
<keyword evidence="1" id="KW-0812">Transmembrane</keyword>
<dbReference type="InterPro" id="IPR036034">
    <property type="entry name" value="PDZ_sf"/>
</dbReference>
<dbReference type="SUPFAM" id="SSF50156">
    <property type="entry name" value="PDZ domain-like"/>
    <property type="match status" value="1"/>
</dbReference>
<reference evidence="3" key="1">
    <citation type="submission" date="2018-04" db="EMBL/GenBank/DDBJ databases">
        <authorList>
            <person name="Lucker S."/>
            <person name="Sakoula D."/>
        </authorList>
    </citation>
    <scope>NUCLEOTIDE SEQUENCE [LARGE SCALE GENOMIC DNA]</scope>
</reference>
<gene>
    <name evidence="2" type="ORF">NITLEN_40181</name>
</gene>
<evidence type="ECO:0000313" key="2">
    <source>
        <dbReference type="EMBL" id="SPP65708.1"/>
    </source>
</evidence>
<dbReference type="GO" id="GO:0030288">
    <property type="term" value="C:outer membrane-bounded periplasmic space"/>
    <property type="evidence" value="ECO:0007669"/>
    <property type="project" value="InterPro"/>
</dbReference>
<dbReference type="Proteomes" id="UP000248168">
    <property type="component" value="Unassembled WGS sequence"/>
</dbReference>
<dbReference type="InterPro" id="IPR005534">
    <property type="entry name" value="Curli_assmbl/transp-comp_CsgG"/>
</dbReference>
<dbReference type="AlphaFoldDB" id="A0A330LFB4"/>
<keyword evidence="1" id="KW-1133">Transmembrane helix</keyword>
<sequence length="417" mass="45440">MGCLPRSPGAVGRCIRLISLFVAAFLSSHCGVGYTIYKSESKLDRLAVPMTKAQVLDEIGRPDRVLRDDGRLLVWEYSLTTRNQWLYELGLCPISVWIGGCVFYPFTNIAMERQREYPQHVVLVNEELCTWGPPVAILQRRKSCEVAGVPHGRMDGRTGRPEPVVTGLGPINRDSIDRYRTMAVMLFEDGPNAPGSGSRVAGIVTTLLLDLEVNMVERAKLDEVLKEQVIQLTHADDANVLKVGKLVGAHAIIVGGVQQWEQHSEARTNSVALSLRMIDVETGQLLFNGEGHLTDQTTDDPESSARIIVHRILARFGSQTGLLGSGHIGVNWELLETGGARYYAVRELRSGLPAEKAGLLVGDEVVGCNGSSLAGVTSEREAKRVCQIEAGQSLKLDIRRGGSTLELGIVAESRPGL</sequence>
<dbReference type="RefSeq" id="WP_121989955.1">
    <property type="nucleotide sequence ID" value="NZ_OUNR01000017.1"/>
</dbReference>
<dbReference type="OrthoDB" id="198130at2"/>
<dbReference type="Gene3D" id="3.40.50.10610">
    <property type="entry name" value="ABC-type transport auxiliary lipoprotein component"/>
    <property type="match status" value="1"/>
</dbReference>
<keyword evidence="3" id="KW-1185">Reference proteome</keyword>
<dbReference type="EMBL" id="OUNR01000017">
    <property type="protein sequence ID" value="SPP65708.1"/>
    <property type="molecule type" value="Genomic_DNA"/>
</dbReference>
<organism evidence="2 3">
    <name type="scientific">Nitrospira lenta</name>
    <dbReference type="NCBI Taxonomy" id="1436998"/>
    <lineage>
        <taxon>Bacteria</taxon>
        <taxon>Pseudomonadati</taxon>
        <taxon>Nitrospirota</taxon>
        <taxon>Nitrospiria</taxon>
        <taxon>Nitrospirales</taxon>
        <taxon>Nitrospiraceae</taxon>
        <taxon>Nitrospira</taxon>
    </lineage>
</organism>
<evidence type="ECO:0000256" key="1">
    <source>
        <dbReference type="SAM" id="Phobius"/>
    </source>
</evidence>
<proteinExistence type="predicted"/>